<dbReference type="Pfam" id="PF00004">
    <property type="entry name" value="AAA"/>
    <property type="match status" value="1"/>
</dbReference>
<dbReference type="AlphaFoldDB" id="A0A7W7CJ97"/>
<dbReference type="InterPro" id="IPR003593">
    <property type="entry name" value="AAA+_ATPase"/>
</dbReference>
<dbReference type="InterPro" id="IPR003959">
    <property type="entry name" value="ATPase_AAA_core"/>
</dbReference>
<name>A0A7W7CJ97_9PSEU</name>
<keyword evidence="3" id="KW-1185">Reference proteome</keyword>
<gene>
    <name evidence="2" type="ORF">HNR67_006924</name>
</gene>
<evidence type="ECO:0000313" key="2">
    <source>
        <dbReference type="EMBL" id="MBB4680806.1"/>
    </source>
</evidence>
<dbReference type="SMART" id="SM00382">
    <property type="entry name" value="AAA"/>
    <property type="match status" value="1"/>
</dbReference>
<dbReference type="Proteomes" id="UP000533598">
    <property type="component" value="Unassembled WGS sequence"/>
</dbReference>
<dbReference type="Gene3D" id="3.40.50.300">
    <property type="entry name" value="P-loop containing nucleotide triphosphate hydrolases"/>
    <property type="match status" value="1"/>
</dbReference>
<dbReference type="InterPro" id="IPR054567">
    <property type="entry name" value="NNH7"/>
</dbReference>
<feature type="domain" description="AAA+ ATPase" evidence="1">
    <location>
        <begin position="283"/>
        <end position="430"/>
    </location>
</feature>
<evidence type="ECO:0000313" key="3">
    <source>
        <dbReference type="Proteomes" id="UP000533598"/>
    </source>
</evidence>
<sequence>MILLVSGVTIAKEALSLLGAKNEITKLGQAAAKKLLNRGAGDFLDRSRRMAAAHCLLTYTAFFTALERHAPDLMAQIALTDAEKLQLLPDRVLIDHPIKLPHPAHSEHSNRHALCLDLANRITQFATGLNHHLRDRELTESIQAAVNATEEIYQAQYVELLRDSPDLTAWVSRQDQHRIDRGLQDLATRITELHPGAQSDATATDLSTVYGLRLADPVFGDRTQADGLVFPTKQDAFIPQAFKVIRNRTGDANLEHEPRWINLPIHEDLGEFLLAFLHSPYSTQSPLLILGHPGSGKSLLTEVLAARLAAPAFTVVRVELRDINPETDFQDQLETQVKRDTGRTVNWSEFARSRADSPPLIILDGYDELLQANGKVFADYLMHAARFQSREAMLGRPVRILITSRITLIDKATLPADTTVVRLLEFDRPRQELWAETWNTHNARPFSVPASDSLLELAEQPLLLLMLAIYDATVKPLVDAENLKRTDLYHSLLTEFIRRERRKDPADPAPDVTAELNRLGVAAIGMFNRQAVHILSTELDADLAYFTNSRTPDGPGHRLTQAELLVGSFFFIHESRGRVNDAKAYEFLHNTFGEFLAADFLLRQVIRETTTVAKLSGDEALRGALDTHLATLSPKWFACLKHVPLHTRPQLVFLFREWARNRVDTDALDLILHHQLRAIVYSPDLPAFTARHDGDPYPRNAVLSQQATYSLNLVVLCAALAGDNHYVLHEKKIGPPDLYRGTWDRLAHLWRAWLSLEVLNTLRTVLIAERIDSTIRLTVQPVGRHQTFEQGLSVVFRSAQALADHLTIGLVCKATPESTIINHAEVNLAKAGIALPQEFAVLRGRRDSTELHNPYWFPDRIEFPWEYIYAAFDILQRTPGLFTAPRHEIHPEQLIDLSRAEAATIIDFLVRFDPSWLAFITDSATGLDPLLLEASPMVAPLLTAYAHHGDHDLTFLAEQVAAGFDNVGDLDAETSVAFAAFADAGGQPDLRRSALTALVDHRASDEPLLALPQASLDELVRLLATGGHADLRPAITDRFARETDYLEELTNANPPEILLRLTQVARIADPRHEFTATLFQEISARVHARQPWPVSRLLLRAIREQNQHEDILRQLCSRATPILRSVGLTPLHRYRDKLTAQDIDDLLWATTIISGEPAHEELLTELREHGLR</sequence>
<accession>A0A7W7CJ97</accession>
<dbReference type="Pfam" id="PF22738">
    <property type="entry name" value="NNH7"/>
    <property type="match status" value="1"/>
</dbReference>
<comment type="caution">
    <text evidence="2">The sequence shown here is derived from an EMBL/GenBank/DDBJ whole genome shotgun (WGS) entry which is preliminary data.</text>
</comment>
<proteinExistence type="predicted"/>
<protein>
    <recommendedName>
        <fullName evidence="1">AAA+ ATPase domain-containing protein</fullName>
    </recommendedName>
</protein>
<dbReference type="GO" id="GO:0005524">
    <property type="term" value="F:ATP binding"/>
    <property type="evidence" value="ECO:0007669"/>
    <property type="project" value="InterPro"/>
</dbReference>
<dbReference type="GO" id="GO:0016887">
    <property type="term" value="F:ATP hydrolysis activity"/>
    <property type="evidence" value="ECO:0007669"/>
    <property type="project" value="InterPro"/>
</dbReference>
<reference evidence="2 3" key="1">
    <citation type="submission" date="2020-08" db="EMBL/GenBank/DDBJ databases">
        <title>Sequencing the genomes of 1000 actinobacteria strains.</title>
        <authorList>
            <person name="Klenk H.-P."/>
        </authorList>
    </citation>
    <scope>NUCLEOTIDE SEQUENCE [LARGE SCALE GENOMIC DNA]</scope>
    <source>
        <strain evidence="2 3">DSM 44230</strain>
    </source>
</reference>
<dbReference type="EMBL" id="JACHMH010000001">
    <property type="protein sequence ID" value="MBB4680806.1"/>
    <property type="molecule type" value="Genomic_DNA"/>
</dbReference>
<dbReference type="SUPFAM" id="SSF52540">
    <property type="entry name" value="P-loop containing nucleoside triphosphate hydrolases"/>
    <property type="match status" value="1"/>
</dbReference>
<evidence type="ECO:0000259" key="1">
    <source>
        <dbReference type="SMART" id="SM00382"/>
    </source>
</evidence>
<organism evidence="2 3">
    <name type="scientific">Crossiella cryophila</name>
    <dbReference type="NCBI Taxonomy" id="43355"/>
    <lineage>
        <taxon>Bacteria</taxon>
        <taxon>Bacillati</taxon>
        <taxon>Actinomycetota</taxon>
        <taxon>Actinomycetes</taxon>
        <taxon>Pseudonocardiales</taxon>
        <taxon>Pseudonocardiaceae</taxon>
        <taxon>Crossiella</taxon>
    </lineage>
</organism>
<dbReference type="InterPro" id="IPR027417">
    <property type="entry name" value="P-loop_NTPase"/>
</dbReference>